<dbReference type="PROSITE" id="PS50873">
    <property type="entry name" value="PEROXIDASE_4"/>
    <property type="match status" value="1"/>
</dbReference>
<dbReference type="InterPro" id="IPR010255">
    <property type="entry name" value="Haem_peroxidase_sf"/>
</dbReference>
<evidence type="ECO:0000256" key="7">
    <source>
        <dbReference type="ARBA" id="ARBA00022837"/>
    </source>
</evidence>
<keyword evidence="9 14" id="KW-0408">Iron</keyword>
<dbReference type="InterPro" id="IPR002016">
    <property type="entry name" value="Haem_peroxidase"/>
</dbReference>
<dbReference type="GO" id="GO:0140825">
    <property type="term" value="F:lactoperoxidase activity"/>
    <property type="evidence" value="ECO:0007669"/>
    <property type="project" value="UniProtKB-EC"/>
</dbReference>
<feature type="binding site" evidence="14">
    <location>
        <position position="189"/>
    </location>
    <ligand>
        <name>Ca(2+)</name>
        <dbReference type="ChEBI" id="CHEBI:29108"/>
        <label>2</label>
    </ligand>
</feature>
<dbReference type="CDD" id="cd00693">
    <property type="entry name" value="secretory_peroxidase"/>
    <property type="match status" value="1"/>
</dbReference>
<comment type="function">
    <text evidence="17">Removal of H(2)O(2), oxidation of toxic reductants, biosynthesis and degradation of lignin, suberization, auxin catabolism, response to environmental stresses such as wounding, pathogen attack and oxidative stress.</text>
</comment>
<feature type="active site" description="Proton acceptor" evidence="12">
    <location>
        <position position="64"/>
    </location>
</feature>
<comment type="catalytic activity">
    <reaction evidence="1 17">
        <text>2 a phenolic donor + H2O2 = 2 a phenolic radical donor + 2 H2O</text>
        <dbReference type="Rhea" id="RHEA:56136"/>
        <dbReference type="ChEBI" id="CHEBI:15377"/>
        <dbReference type="ChEBI" id="CHEBI:16240"/>
        <dbReference type="ChEBI" id="CHEBI:139520"/>
        <dbReference type="ChEBI" id="CHEBI:139521"/>
        <dbReference type="EC" id="1.11.1.7"/>
    </reaction>
</comment>
<feature type="domain" description="Plant heme peroxidase family profile" evidence="18">
    <location>
        <begin position="23"/>
        <end position="324"/>
    </location>
</feature>
<evidence type="ECO:0000256" key="2">
    <source>
        <dbReference type="ARBA" id="ARBA00022525"/>
    </source>
</evidence>
<evidence type="ECO:0000256" key="11">
    <source>
        <dbReference type="ARBA" id="ARBA00023324"/>
    </source>
</evidence>
<keyword evidence="5 14" id="KW-0479">Metal-binding</keyword>
<evidence type="ECO:0000256" key="16">
    <source>
        <dbReference type="PIRSR" id="PIRSR600823-5"/>
    </source>
</evidence>
<dbReference type="FunFam" id="1.10.420.10:FF:000010">
    <property type="entry name" value="Peroxidase"/>
    <property type="match status" value="1"/>
</dbReference>
<dbReference type="GO" id="GO:0042744">
    <property type="term" value="P:hydrogen peroxide catabolic process"/>
    <property type="evidence" value="ECO:0007669"/>
    <property type="project" value="UniProtKB-KW"/>
</dbReference>
<evidence type="ECO:0000313" key="19">
    <source>
        <dbReference type="EMBL" id="JAT60169.1"/>
    </source>
</evidence>
<dbReference type="PANTHER" id="PTHR31235">
    <property type="entry name" value="PEROXIDASE 25-RELATED"/>
    <property type="match status" value="1"/>
</dbReference>
<feature type="binding site" evidence="14">
    <location>
        <position position="85"/>
    </location>
    <ligand>
        <name>Ca(2+)</name>
        <dbReference type="ChEBI" id="CHEBI:29108"/>
        <label>1</label>
    </ligand>
</feature>
<dbReference type="PRINTS" id="PR00458">
    <property type="entry name" value="PEROXIDASE"/>
</dbReference>
<feature type="site" description="Transition state stabilizer" evidence="15">
    <location>
        <position position="60"/>
    </location>
</feature>
<evidence type="ECO:0000256" key="8">
    <source>
        <dbReference type="ARBA" id="ARBA00023002"/>
    </source>
</evidence>
<dbReference type="PRINTS" id="PR00461">
    <property type="entry name" value="PLPEROXIDASE"/>
</dbReference>
<feature type="binding site" evidence="14">
    <location>
        <position position="65"/>
    </location>
    <ligand>
        <name>Ca(2+)</name>
        <dbReference type="ChEBI" id="CHEBI:29108"/>
        <label>1</label>
    </ligand>
</feature>
<evidence type="ECO:0000256" key="1">
    <source>
        <dbReference type="ARBA" id="ARBA00000189"/>
    </source>
</evidence>
<keyword evidence="4 17" id="KW-0349">Heme</keyword>
<evidence type="ECO:0000256" key="4">
    <source>
        <dbReference type="ARBA" id="ARBA00022617"/>
    </source>
</evidence>
<accession>A0A1D1Z001</accession>
<feature type="binding site" evidence="14">
    <location>
        <position position="74"/>
    </location>
    <ligand>
        <name>Ca(2+)</name>
        <dbReference type="ChEBI" id="CHEBI:29108"/>
        <label>1</label>
    </ligand>
</feature>
<dbReference type="GO" id="GO:0005576">
    <property type="term" value="C:extracellular region"/>
    <property type="evidence" value="ECO:0007669"/>
    <property type="project" value="UniProtKB-SubCell"/>
</dbReference>
<comment type="cofactor">
    <cofactor evidence="14 17">
        <name>heme b</name>
        <dbReference type="ChEBI" id="CHEBI:60344"/>
    </cofactor>
    <text evidence="14 17">Binds 1 heme b (iron(II)-protoporphyrin IX) group per subunit.</text>
</comment>
<comment type="subcellular location">
    <subcellularLocation>
        <location evidence="17">Secreted</location>
    </subcellularLocation>
</comment>
<feature type="binding site" evidence="14">
    <location>
        <position position="248"/>
    </location>
    <ligand>
        <name>Ca(2+)</name>
        <dbReference type="ChEBI" id="CHEBI:29108"/>
        <label>2</label>
    </ligand>
</feature>
<evidence type="ECO:0000256" key="13">
    <source>
        <dbReference type="PIRSR" id="PIRSR600823-2"/>
    </source>
</evidence>
<feature type="binding site" evidence="14">
    <location>
        <position position="70"/>
    </location>
    <ligand>
        <name>Ca(2+)</name>
        <dbReference type="ChEBI" id="CHEBI:29108"/>
        <label>1</label>
    </ligand>
</feature>
<feature type="disulfide bond" evidence="16">
    <location>
        <begin position="117"/>
        <end position="320"/>
    </location>
</feature>
<dbReference type="GO" id="GO:0020037">
    <property type="term" value="F:heme binding"/>
    <property type="evidence" value="ECO:0007669"/>
    <property type="project" value="UniProtKB-UniRule"/>
</dbReference>
<dbReference type="Pfam" id="PF00141">
    <property type="entry name" value="peroxidase"/>
    <property type="match status" value="1"/>
</dbReference>
<organism evidence="19">
    <name type="scientific">Anthurium amnicola</name>
    <dbReference type="NCBI Taxonomy" id="1678845"/>
    <lineage>
        <taxon>Eukaryota</taxon>
        <taxon>Viridiplantae</taxon>
        <taxon>Streptophyta</taxon>
        <taxon>Embryophyta</taxon>
        <taxon>Tracheophyta</taxon>
        <taxon>Spermatophyta</taxon>
        <taxon>Magnoliopsida</taxon>
        <taxon>Liliopsida</taxon>
        <taxon>Araceae</taxon>
        <taxon>Pothoideae</taxon>
        <taxon>Potheae</taxon>
        <taxon>Anthurium</taxon>
    </lineage>
</organism>
<feature type="signal peptide" evidence="17">
    <location>
        <begin position="1"/>
        <end position="22"/>
    </location>
</feature>
<evidence type="ECO:0000256" key="17">
    <source>
        <dbReference type="RuleBase" id="RU362060"/>
    </source>
</evidence>
<feature type="binding site" evidence="14">
    <location>
        <position position="240"/>
    </location>
    <ligand>
        <name>Ca(2+)</name>
        <dbReference type="ChEBI" id="CHEBI:29108"/>
        <label>2</label>
    </ligand>
</feature>
<keyword evidence="3 17" id="KW-0575">Peroxidase</keyword>
<dbReference type="GO" id="GO:0050832">
    <property type="term" value="P:defense response to fungus"/>
    <property type="evidence" value="ECO:0007669"/>
    <property type="project" value="UniProtKB-ARBA"/>
</dbReference>
<keyword evidence="7 14" id="KW-0106">Calcium</keyword>
<evidence type="ECO:0000259" key="18">
    <source>
        <dbReference type="PROSITE" id="PS50873"/>
    </source>
</evidence>
<dbReference type="SUPFAM" id="SSF48113">
    <property type="entry name" value="Heme-dependent peroxidases"/>
    <property type="match status" value="1"/>
</dbReference>
<reference evidence="19" key="1">
    <citation type="submission" date="2015-07" db="EMBL/GenBank/DDBJ databases">
        <title>Transcriptome Assembly of Anthurium amnicola.</title>
        <authorList>
            <person name="Suzuki J."/>
        </authorList>
    </citation>
    <scope>NUCLEOTIDE SEQUENCE</scope>
</reference>
<evidence type="ECO:0000256" key="12">
    <source>
        <dbReference type="PIRSR" id="PIRSR600823-1"/>
    </source>
</evidence>
<dbReference type="InterPro" id="IPR019794">
    <property type="entry name" value="Peroxidases_AS"/>
</dbReference>
<dbReference type="PROSITE" id="PS00436">
    <property type="entry name" value="PEROXIDASE_2"/>
    <property type="match status" value="1"/>
</dbReference>
<dbReference type="GO" id="GO:0006979">
    <property type="term" value="P:response to oxidative stress"/>
    <property type="evidence" value="ECO:0007669"/>
    <property type="project" value="UniProtKB-UniRule"/>
</dbReference>
<dbReference type="AlphaFoldDB" id="A0A1D1Z001"/>
<comment type="cofactor">
    <cofactor evidence="14 17">
        <name>Ca(2+)</name>
        <dbReference type="ChEBI" id="CHEBI:29108"/>
    </cofactor>
    <text evidence="14 17">Binds 2 calcium ions per subunit.</text>
</comment>
<dbReference type="EC" id="1.11.1.7" evidence="17"/>
<keyword evidence="2 17" id="KW-0964">Secreted</keyword>
<protein>
    <recommendedName>
        <fullName evidence="17">Peroxidase</fullName>
        <ecNumber evidence="17">1.11.1.7</ecNumber>
    </recommendedName>
</protein>
<keyword evidence="10 16" id="KW-1015">Disulfide bond</keyword>
<keyword evidence="11 17" id="KW-0376">Hydrogen peroxide</keyword>
<gene>
    <name evidence="19" type="primary">PER43_1</name>
    <name evidence="19" type="ORF">g.41179</name>
</gene>
<sequence length="324" mass="34495">MPRRIALFLALLLWGIPATTRGQLEFGFYANTCPNAETIVTSVVRNAVQSDNTAAPALLRLHFHDCIVQGCEGSILINRGDGQQENKAFGHQGLRGFEVIDQAKAQLESECPGVVSCADIVALAARDSVVLSNGPSYQVPTGRRDGRVSSISDASNMPDLKDSVDVLKSKFAQKGLSERDLVLLNGAHTIGTAACFFMGGRLYNFGGGGKADPSINPQFMPELKRMCPQNGDVNVRLALDSGSEREFDVRILGNIRGGFAVLESDARMYGDPSTRAVIDSYLDGAGTGGPSFESDFAVAVVKMGAIGVLTGSQGEIRRVCSSFN</sequence>
<dbReference type="GO" id="GO:0046872">
    <property type="term" value="F:metal ion binding"/>
    <property type="evidence" value="ECO:0007669"/>
    <property type="project" value="UniProtKB-UniRule"/>
</dbReference>
<feature type="binding site" evidence="14">
    <location>
        <position position="68"/>
    </location>
    <ligand>
        <name>Ca(2+)</name>
        <dbReference type="ChEBI" id="CHEBI:29108"/>
        <label>1</label>
    </ligand>
</feature>
<dbReference type="Gene3D" id="1.10.420.10">
    <property type="entry name" value="Peroxidase, domain 2"/>
    <property type="match status" value="1"/>
</dbReference>
<proteinExistence type="inferred from homology"/>
<evidence type="ECO:0000256" key="3">
    <source>
        <dbReference type="ARBA" id="ARBA00022559"/>
    </source>
</evidence>
<keyword evidence="6 17" id="KW-0732">Signal</keyword>
<feature type="chain" id="PRO_5008811226" description="Peroxidase" evidence="17">
    <location>
        <begin position="23"/>
        <end position="324"/>
    </location>
</feature>
<dbReference type="Gene3D" id="1.10.520.10">
    <property type="match status" value="1"/>
</dbReference>
<dbReference type="InterPro" id="IPR033905">
    <property type="entry name" value="Secretory_peroxidase"/>
</dbReference>
<dbReference type="EMBL" id="GDJX01007767">
    <property type="protein sequence ID" value="JAT60169.1"/>
    <property type="molecule type" value="Transcribed_RNA"/>
</dbReference>
<name>A0A1D1Z001_9ARAE</name>
<dbReference type="InterPro" id="IPR000823">
    <property type="entry name" value="Peroxidase_pln"/>
</dbReference>
<evidence type="ECO:0000256" key="5">
    <source>
        <dbReference type="ARBA" id="ARBA00022723"/>
    </source>
</evidence>
<feature type="disulfide bond" evidence="16">
    <location>
        <begin position="195"/>
        <end position="227"/>
    </location>
</feature>
<evidence type="ECO:0000256" key="9">
    <source>
        <dbReference type="ARBA" id="ARBA00023004"/>
    </source>
</evidence>
<comment type="similarity">
    <text evidence="17">Belongs to the peroxidase family. Classical plant (class III) peroxidase subfamily.</text>
</comment>
<evidence type="ECO:0000256" key="6">
    <source>
        <dbReference type="ARBA" id="ARBA00022729"/>
    </source>
</evidence>
<feature type="disulfide bond" evidence="16">
    <location>
        <begin position="66"/>
        <end position="71"/>
    </location>
</feature>
<keyword evidence="8 17" id="KW-0560">Oxidoreductase</keyword>
<evidence type="ECO:0000256" key="10">
    <source>
        <dbReference type="ARBA" id="ARBA00023157"/>
    </source>
</evidence>
<dbReference type="FunFam" id="1.10.520.10:FF:000001">
    <property type="entry name" value="Peroxidase"/>
    <property type="match status" value="1"/>
</dbReference>
<feature type="binding site" description="axial binding residue" evidence="14">
    <location>
        <position position="188"/>
    </location>
    <ligand>
        <name>heme b</name>
        <dbReference type="ChEBI" id="CHEBI:60344"/>
    </ligand>
    <ligandPart>
        <name>Fe</name>
        <dbReference type="ChEBI" id="CHEBI:18248"/>
    </ligandPart>
</feature>
<evidence type="ECO:0000256" key="15">
    <source>
        <dbReference type="PIRSR" id="PIRSR600823-4"/>
    </source>
</evidence>
<evidence type="ECO:0000256" key="14">
    <source>
        <dbReference type="PIRSR" id="PIRSR600823-3"/>
    </source>
</evidence>
<feature type="binding site" evidence="13">
    <location>
        <position position="158"/>
    </location>
    <ligand>
        <name>substrate</name>
    </ligand>
</feature>
<feature type="disulfide bond" evidence="16">
    <location>
        <begin position="33"/>
        <end position="111"/>
    </location>
</feature>